<dbReference type="RefSeq" id="WP_096798284.1">
    <property type="nucleotide sequence ID" value="NZ_CP023564.1"/>
</dbReference>
<feature type="DNA-binding region" description="H-T-H motif" evidence="5">
    <location>
        <begin position="65"/>
        <end position="84"/>
    </location>
</feature>
<organism evidence="8 9">
    <name type="scientific">Brachybacterium ginsengisoli</name>
    <dbReference type="NCBI Taxonomy" id="1331682"/>
    <lineage>
        <taxon>Bacteria</taxon>
        <taxon>Bacillati</taxon>
        <taxon>Actinomycetota</taxon>
        <taxon>Actinomycetes</taxon>
        <taxon>Micrococcales</taxon>
        <taxon>Dermabacteraceae</taxon>
        <taxon>Brachybacterium</taxon>
    </lineage>
</organism>
<keyword evidence="4" id="KW-0804">Transcription</keyword>
<dbReference type="SUPFAM" id="SSF48498">
    <property type="entry name" value="Tetracyclin repressor-like, C-terminal domain"/>
    <property type="match status" value="1"/>
</dbReference>
<evidence type="ECO:0000256" key="3">
    <source>
        <dbReference type="ARBA" id="ARBA00023125"/>
    </source>
</evidence>
<reference evidence="8 9" key="1">
    <citation type="journal article" date="2014" name="Int. J. Syst. Evol. Microbiol.">
        <title>Brachybacterium ginsengisoli sp. nov., isolated from soil of a ginseng field.</title>
        <authorList>
            <person name="Hoang V.A."/>
            <person name="Kim Y.J."/>
            <person name="Nguyen N.L."/>
            <person name="Yang D.C."/>
        </authorList>
    </citation>
    <scope>NUCLEOTIDE SEQUENCE [LARGE SCALE GENOMIC DNA]</scope>
    <source>
        <strain evidence="8 9">DCY80</strain>
    </source>
</reference>
<dbReference type="PANTHER" id="PTHR47506">
    <property type="entry name" value="TRANSCRIPTIONAL REGULATORY PROTEIN"/>
    <property type="match status" value="1"/>
</dbReference>
<dbReference type="Proteomes" id="UP000217889">
    <property type="component" value="Chromosome"/>
</dbReference>
<dbReference type="InterPro" id="IPR036271">
    <property type="entry name" value="Tet_transcr_reg_TetR-rel_C_sf"/>
</dbReference>
<feature type="region of interest" description="Disordered" evidence="6">
    <location>
        <begin position="1"/>
        <end position="33"/>
    </location>
</feature>
<protein>
    <submittedName>
        <fullName evidence="8">TetR family transcriptional regulator</fullName>
    </submittedName>
</protein>
<dbReference type="PROSITE" id="PS50977">
    <property type="entry name" value="HTH_TETR_2"/>
    <property type="match status" value="1"/>
</dbReference>
<dbReference type="PANTHER" id="PTHR47506:SF1">
    <property type="entry name" value="HTH-TYPE TRANSCRIPTIONAL REGULATOR YJDC"/>
    <property type="match status" value="1"/>
</dbReference>
<keyword evidence="3 5" id="KW-0238">DNA-binding</keyword>
<dbReference type="EMBL" id="CP023564">
    <property type="protein sequence ID" value="ATG53805.1"/>
    <property type="molecule type" value="Genomic_DNA"/>
</dbReference>
<dbReference type="KEGG" id="bgg:CFK41_02680"/>
<evidence type="ECO:0000256" key="1">
    <source>
        <dbReference type="ARBA" id="ARBA00022491"/>
    </source>
</evidence>
<dbReference type="AlphaFoldDB" id="A0A291GUB0"/>
<evidence type="ECO:0000313" key="9">
    <source>
        <dbReference type="Proteomes" id="UP000217889"/>
    </source>
</evidence>
<dbReference type="InterPro" id="IPR009057">
    <property type="entry name" value="Homeodomain-like_sf"/>
</dbReference>
<dbReference type="InterPro" id="IPR039538">
    <property type="entry name" value="BetI_C"/>
</dbReference>
<evidence type="ECO:0000313" key="8">
    <source>
        <dbReference type="EMBL" id="ATG53805.1"/>
    </source>
</evidence>
<sequence>MSTEDPAPAVPGGTPEATPSADGTARPAARRIGRAGSYSKGIARRQEILDRAIEVFRERGADGTSLRRIAESIGVSHGALLHYFSSREELLVAVYEHAESPKGDESEDREPERSVHVMTNAAIANLEVPGLVQLYSTLVATALEGETGPAKEYFTARFERVRCSLEAKLREDQESGLVRRDVDPARTAALIVAASDGLQIQWLLEPSIELKETLETFAVLLAP</sequence>
<evidence type="ECO:0000256" key="5">
    <source>
        <dbReference type="PROSITE-ProRule" id="PRU00335"/>
    </source>
</evidence>
<dbReference type="InterPro" id="IPR001647">
    <property type="entry name" value="HTH_TetR"/>
</dbReference>
<keyword evidence="2" id="KW-0805">Transcription regulation</keyword>
<keyword evidence="9" id="KW-1185">Reference proteome</keyword>
<gene>
    <name evidence="8" type="ORF">CFK41_02680</name>
</gene>
<evidence type="ECO:0000256" key="4">
    <source>
        <dbReference type="ARBA" id="ARBA00023163"/>
    </source>
</evidence>
<dbReference type="Gene3D" id="1.10.357.10">
    <property type="entry name" value="Tetracycline Repressor, domain 2"/>
    <property type="match status" value="1"/>
</dbReference>
<name>A0A291GUB0_9MICO</name>
<accession>A0A291GUB0</accession>
<dbReference type="SUPFAM" id="SSF46689">
    <property type="entry name" value="Homeodomain-like"/>
    <property type="match status" value="1"/>
</dbReference>
<dbReference type="PRINTS" id="PR00455">
    <property type="entry name" value="HTHTETR"/>
</dbReference>
<feature type="domain" description="HTH tetR-type" evidence="7">
    <location>
        <begin position="42"/>
        <end position="102"/>
    </location>
</feature>
<evidence type="ECO:0000259" key="7">
    <source>
        <dbReference type="PROSITE" id="PS50977"/>
    </source>
</evidence>
<dbReference type="GO" id="GO:0003677">
    <property type="term" value="F:DNA binding"/>
    <property type="evidence" value="ECO:0007669"/>
    <property type="project" value="UniProtKB-UniRule"/>
</dbReference>
<evidence type="ECO:0000256" key="6">
    <source>
        <dbReference type="SAM" id="MobiDB-lite"/>
    </source>
</evidence>
<keyword evidence="1" id="KW-0678">Repressor</keyword>
<dbReference type="Pfam" id="PF13977">
    <property type="entry name" value="TetR_C_6"/>
    <property type="match status" value="1"/>
</dbReference>
<proteinExistence type="predicted"/>
<evidence type="ECO:0000256" key="2">
    <source>
        <dbReference type="ARBA" id="ARBA00023015"/>
    </source>
</evidence>
<dbReference type="Pfam" id="PF00440">
    <property type="entry name" value="TetR_N"/>
    <property type="match status" value="1"/>
</dbReference>
<dbReference type="OrthoDB" id="7505659at2"/>